<dbReference type="Proteomes" id="UP000684084">
    <property type="component" value="Unassembled WGS sequence"/>
</dbReference>
<evidence type="ECO:0000313" key="2">
    <source>
        <dbReference type="EMBL" id="CAB5305540.1"/>
    </source>
</evidence>
<gene>
    <name evidence="2" type="ORF">CHRIB12_LOCUS1201</name>
</gene>
<sequence>MNHPHKIEANQHLSILFLSLVPSELVAVFIAADIPKKKYNALINEFLFELHQDLFENGKLSVILRRNRSPLTSTVNVIHNAFTLLLRHITTTIILSIASSNPFNDNRRQLDNSHTM</sequence>
<organism evidence="2 3">
    <name type="scientific">Rhizophagus irregularis</name>
    <dbReference type="NCBI Taxonomy" id="588596"/>
    <lineage>
        <taxon>Eukaryota</taxon>
        <taxon>Fungi</taxon>
        <taxon>Fungi incertae sedis</taxon>
        <taxon>Mucoromycota</taxon>
        <taxon>Glomeromycotina</taxon>
        <taxon>Glomeromycetes</taxon>
        <taxon>Glomerales</taxon>
        <taxon>Glomeraceae</taxon>
        <taxon>Rhizophagus</taxon>
    </lineage>
</organism>
<reference evidence="2" key="1">
    <citation type="submission" date="2020-05" db="EMBL/GenBank/DDBJ databases">
        <authorList>
            <person name="Rincon C."/>
            <person name="Sanders R I."/>
            <person name="Robbins C."/>
            <person name="Chaturvedi A."/>
        </authorList>
    </citation>
    <scope>NUCLEOTIDE SEQUENCE</scope>
    <source>
        <strain evidence="2">CHB12</strain>
    </source>
</reference>
<proteinExistence type="predicted"/>
<dbReference type="AlphaFoldDB" id="A0A916DX96"/>
<evidence type="ECO:0000313" key="3">
    <source>
        <dbReference type="Proteomes" id="UP000684084"/>
    </source>
</evidence>
<evidence type="ECO:0000256" key="1">
    <source>
        <dbReference type="SAM" id="Phobius"/>
    </source>
</evidence>
<keyword evidence="1" id="KW-1133">Transmembrane helix</keyword>
<feature type="transmembrane region" description="Helical" evidence="1">
    <location>
        <begin position="12"/>
        <end position="32"/>
    </location>
</feature>
<keyword evidence="1" id="KW-0472">Membrane</keyword>
<dbReference type="EMBL" id="CAGKOT010000001">
    <property type="protein sequence ID" value="CAB5305540.1"/>
    <property type="molecule type" value="Genomic_DNA"/>
</dbReference>
<comment type="caution">
    <text evidence="2">The sequence shown here is derived from an EMBL/GenBank/DDBJ whole genome shotgun (WGS) entry which is preliminary data.</text>
</comment>
<keyword evidence="1" id="KW-0812">Transmembrane</keyword>
<name>A0A916DX96_9GLOM</name>
<protein>
    <submittedName>
        <fullName evidence="2">Uncharacterized protein</fullName>
    </submittedName>
</protein>
<accession>A0A916DX96</accession>